<feature type="binding site" evidence="9">
    <location>
        <position position="649"/>
    </location>
    <ligand>
        <name>Fe cation</name>
        <dbReference type="ChEBI" id="CHEBI:24875"/>
        <label>1</label>
    </ligand>
</feature>
<dbReference type="GO" id="GO:0019135">
    <property type="term" value="F:deoxyhypusine monooxygenase activity"/>
    <property type="evidence" value="ECO:0007669"/>
    <property type="project" value="UniProtKB-UniRule"/>
</dbReference>
<dbReference type="GO" id="GO:0046872">
    <property type="term" value="F:metal ion binding"/>
    <property type="evidence" value="ECO:0007669"/>
    <property type="project" value="UniProtKB-KW"/>
</dbReference>
<dbReference type="Pfam" id="PF12813">
    <property type="entry name" value="XPG_I_2"/>
    <property type="match status" value="1"/>
</dbReference>
<evidence type="ECO:0000256" key="3">
    <source>
        <dbReference type="ARBA" id="ARBA00022723"/>
    </source>
</evidence>
<evidence type="ECO:0000256" key="6">
    <source>
        <dbReference type="ARBA" id="ARBA00023004"/>
    </source>
</evidence>
<comment type="catalytic activity">
    <reaction evidence="1 9">
        <text>[eIF5A protein]-deoxyhypusine + AH2 + O2 = [eIF5A protein]-hypusine + A + H2O</text>
        <dbReference type="Rhea" id="RHEA:14101"/>
        <dbReference type="Rhea" id="RHEA-COMP:10144"/>
        <dbReference type="Rhea" id="RHEA-COMP:12592"/>
        <dbReference type="ChEBI" id="CHEBI:13193"/>
        <dbReference type="ChEBI" id="CHEBI:15377"/>
        <dbReference type="ChEBI" id="CHEBI:15379"/>
        <dbReference type="ChEBI" id="CHEBI:17499"/>
        <dbReference type="ChEBI" id="CHEBI:82657"/>
        <dbReference type="ChEBI" id="CHEBI:91175"/>
        <dbReference type="EC" id="1.14.99.29"/>
    </reaction>
</comment>
<comment type="caution">
    <text evidence="12">The sequence shown here is derived from an EMBL/GenBank/DDBJ whole genome shotgun (WGS) entry which is preliminary data.</text>
</comment>
<evidence type="ECO:0000256" key="10">
    <source>
        <dbReference type="SAM" id="MobiDB-lite"/>
    </source>
</evidence>
<feature type="binding site" evidence="9">
    <location>
        <position position="850"/>
    </location>
    <ligand>
        <name>Fe cation</name>
        <dbReference type="ChEBI" id="CHEBI:24875"/>
        <label>2</label>
    </ligand>
</feature>
<evidence type="ECO:0000256" key="9">
    <source>
        <dbReference type="HAMAP-Rule" id="MF_03101"/>
    </source>
</evidence>
<dbReference type="HAMAP" id="MF_03101">
    <property type="entry name" value="Deoxyhypusine_hydroxylase"/>
    <property type="match status" value="1"/>
</dbReference>
<evidence type="ECO:0000256" key="2">
    <source>
        <dbReference type="ARBA" id="ARBA00005041"/>
    </source>
</evidence>
<keyword evidence="9" id="KW-0963">Cytoplasm</keyword>
<keyword evidence="3 9" id="KW-0479">Metal-binding</keyword>
<keyword evidence="13" id="KW-1185">Reference proteome</keyword>
<dbReference type="PANTHER" id="PTHR12697">
    <property type="entry name" value="PBS LYASE HEAT-LIKE PROTEIN"/>
    <property type="match status" value="1"/>
</dbReference>
<feature type="binding site" evidence="9">
    <location>
        <position position="817"/>
    </location>
    <ligand>
        <name>Fe cation</name>
        <dbReference type="ChEBI" id="CHEBI:24875"/>
        <label>2</label>
    </ligand>
</feature>
<accession>A0AAV9HEJ4</accession>
<keyword evidence="4" id="KW-0677">Repeat</keyword>
<dbReference type="InterPro" id="IPR004155">
    <property type="entry name" value="PBS_lyase_HEAT"/>
</dbReference>
<comment type="subcellular location">
    <subcellularLocation>
        <location evidence="9">Cytoplasm</location>
    </subcellularLocation>
    <subcellularLocation>
        <location evidence="9">Nucleus</location>
    </subcellularLocation>
</comment>
<feature type="region of interest" description="Disordered" evidence="10">
    <location>
        <begin position="550"/>
        <end position="578"/>
    </location>
</feature>
<dbReference type="EC" id="1.14.99.29" evidence="9"/>
<protein>
    <recommendedName>
        <fullName evidence="9">Deoxyhypusine hydroxylase</fullName>
        <shortName evidence="9">DOHH</shortName>
        <ecNumber evidence="9">1.14.99.29</ecNumber>
    </recommendedName>
    <alternativeName>
        <fullName evidence="9">Deoxyhypusine dioxygenase</fullName>
    </alternativeName>
    <alternativeName>
        <fullName evidence="9">Deoxyhypusine monooxygenase</fullName>
    </alternativeName>
</protein>
<gene>
    <name evidence="9" type="primary">LIA1</name>
    <name evidence="12" type="ORF">QBC42DRAFT_340701</name>
</gene>
<dbReference type="InterPro" id="IPR039436">
    <property type="entry name" value="Asteroid_dom"/>
</dbReference>
<comment type="function">
    <text evidence="9">Catalyzes the hydroxylation of the N(6)-(4-aminobutyl)-L-lysine intermediate to form hypusine, an essential post-translational modification only found in mature eIF-5A factor.</text>
</comment>
<evidence type="ECO:0000256" key="1">
    <source>
        <dbReference type="ARBA" id="ARBA00000068"/>
    </source>
</evidence>
<feature type="compositionally biased region" description="Basic residues" evidence="10">
    <location>
        <begin position="552"/>
        <end position="564"/>
    </location>
</feature>
<dbReference type="EMBL" id="MU865052">
    <property type="protein sequence ID" value="KAK4458937.1"/>
    <property type="molecule type" value="Genomic_DNA"/>
</dbReference>
<dbReference type="GO" id="GO:0005634">
    <property type="term" value="C:nucleus"/>
    <property type="evidence" value="ECO:0007669"/>
    <property type="project" value="UniProtKB-SubCell"/>
</dbReference>
<name>A0AAV9HEJ4_9PEZI</name>
<reference evidence="12" key="1">
    <citation type="journal article" date="2023" name="Mol. Phylogenet. Evol.">
        <title>Genome-scale phylogeny and comparative genomics of the fungal order Sordariales.</title>
        <authorList>
            <person name="Hensen N."/>
            <person name="Bonometti L."/>
            <person name="Westerberg I."/>
            <person name="Brannstrom I.O."/>
            <person name="Guillou S."/>
            <person name="Cros-Aarteil S."/>
            <person name="Calhoun S."/>
            <person name="Haridas S."/>
            <person name="Kuo A."/>
            <person name="Mondo S."/>
            <person name="Pangilinan J."/>
            <person name="Riley R."/>
            <person name="LaButti K."/>
            <person name="Andreopoulos B."/>
            <person name="Lipzen A."/>
            <person name="Chen C."/>
            <person name="Yan M."/>
            <person name="Daum C."/>
            <person name="Ng V."/>
            <person name="Clum A."/>
            <person name="Steindorff A."/>
            <person name="Ohm R.A."/>
            <person name="Martin F."/>
            <person name="Silar P."/>
            <person name="Natvig D.O."/>
            <person name="Lalanne C."/>
            <person name="Gautier V."/>
            <person name="Ament-Velasquez S.L."/>
            <person name="Kruys A."/>
            <person name="Hutchinson M.I."/>
            <person name="Powell A.J."/>
            <person name="Barry K."/>
            <person name="Miller A.N."/>
            <person name="Grigoriev I.V."/>
            <person name="Debuchy R."/>
            <person name="Gladieux P."/>
            <person name="Hiltunen Thoren M."/>
            <person name="Johannesson H."/>
        </authorList>
    </citation>
    <scope>NUCLEOTIDE SEQUENCE</scope>
    <source>
        <strain evidence="12">PSN324</strain>
    </source>
</reference>
<organism evidence="12 13">
    <name type="scientific">Cladorrhinum samala</name>
    <dbReference type="NCBI Taxonomy" id="585594"/>
    <lineage>
        <taxon>Eukaryota</taxon>
        <taxon>Fungi</taxon>
        <taxon>Dikarya</taxon>
        <taxon>Ascomycota</taxon>
        <taxon>Pezizomycotina</taxon>
        <taxon>Sordariomycetes</taxon>
        <taxon>Sordariomycetidae</taxon>
        <taxon>Sordariales</taxon>
        <taxon>Podosporaceae</taxon>
        <taxon>Cladorrhinum</taxon>
    </lineage>
</organism>
<dbReference type="PANTHER" id="PTHR12697:SF5">
    <property type="entry name" value="DEOXYHYPUSINE HYDROXYLASE"/>
    <property type="match status" value="1"/>
</dbReference>
<feature type="domain" description="Asteroid" evidence="11">
    <location>
        <begin position="148"/>
        <end position="389"/>
    </location>
</feature>
<evidence type="ECO:0000256" key="7">
    <source>
        <dbReference type="ARBA" id="ARBA00023033"/>
    </source>
</evidence>
<evidence type="ECO:0000313" key="12">
    <source>
        <dbReference type="EMBL" id="KAK4458937.1"/>
    </source>
</evidence>
<reference evidence="12" key="2">
    <citation type="submission" date="2023-06" db="EMBL/GenBank/DDBJ databases">
        <authorList>
            <consortium name="Lawrence Berkeley National Laboratory"/>
            <person name="Mondo S.J."/>
            <person name="Hensen N."/>
            <person name="Bonometti L."/>
            <person name="Westerberg I."/>
            <person name="Brannstrom I.O."/>
            <person name="Guillou S."/>
            <person name="Cros-Aarteil S."/>
            <person name="Calhoun S."/>
            <person name="Haridas S."/>
            <person name="Kuo A."/>
            <person name="Pangilinan J."/>
            <person name="Riley R."/>
            <person name="Labutti K."/>
            <person name="Andreopoulos B."/>
            <person name="Lipzen A."/>
            <person name="Chen C."/>
            <person name="Yanf M."/>
            <person name="Daum C."/>
            <person name="Ng V."/>
            <person name="Clum A."/>
            <person name="Steindorff A."/>
            <person name="Ohm R."/>
            <person name="Martin F."/>
            <person name="Silar P."/>
            <person name="Natvig D."/>
            <person name="Lalanne C."/>
            <person name="Gautier V."/>
            <person name="Ament-Velasquez S.L."/>
            <person name="Kruys A."/>
            <person name="Hutchinson M.I."/>
            <person name="Powell A.J."/>
            <person name="Barry K."/>
            <person name="Miller A.N."/>
            <person name="Grigoriev I.V."/>
            <person name="Debuchy R."/>
            <person name="Gladieux P."/>
            <person name="Thoren M.H."/>
            <person name="Johannesson H."/>
        </authorList>
    </citation>
    <scope>NUCLEOTIDE SEQUENCE</scope>
    <source>
        <strain evidence="12">PSN324</strain>
    </source>
</reference>
<feature type="binding site" evidence="9">
    <location>
        <position position="682"/>
    </location>
    <ligand>
        <name>Fe cation</name>
        <dbReference type="ChEBI" id="CHEBI:24875"/>
        <label>1</label>
    </ligand>
</feature>
<evidence type="ECO:0000256" key="4">
    <source>
        <dbReference type="ARBA" id="ARBA00022737"/>
    </source>
</evidence>
<dbReference type="InterPro" id="IPR027517">
    <property type="entry name" value="Deoxyhypusine_hydroxylase"/>
</dbReference>
<keyword evidence="5 9" id="KW-0560">Oxidoreductase</keyword>
<dbReference type="Gene3D" id="3.40.50.1010">
    <property type="entry name" value="5'-nuclease"/>
    <property type="match status" value="1"/>
</dbReference>
<dbReference type="SMART" id="SM00567">
    <property type="entry name" value="EZ_HEAT"/>
    <property type="match status" value="6"/>
</dbReference>
<dbReference type="AlphaFoldDB" id="A0AAV9HEJ4"/>
<dbReference type="InterPro" id="IPR016024">
    <property type="entry name" value="ARM-type_fold"/>
</dbReference>
<comment type="pathway">
    <text evidence="2 9">Protein modification; eIF5A hypusination.</text>
</comment>
<dbReference type="Gene3D" id="1.25.10.10">
    <property type="entry name" value="Leucine-rich Repeat Variant"/>
    <property type="match status" value="2"/>
</dbReference>
<comment type="similarity">
    <text evidence="9">Belongs to the deoxyhypusine hydroxylase family.</text>
</comment>
<dbReference type="SUPFAM" id="SSF48371">
    <property type="entry name" value="ARM repeat"/>
    <property type="match status" value="1"/>
</dbReference>
<evidence type="ECO:0000256" key="5">
    <source>
        <dbReference type="ARBA" id="ARBA00023002"/>
    </source>
</evidence>
<evidence type="ECO:0000256" key="8">
    <source>
        <dbReference type="ARBA" id="ARBA00023256"/>
    </source>
</evidence>
<comment type="cofactor">
    <cofactor evidence="9">
        <name>Fe(2+)</name>
        <dbReference type="ChEBI" id="CHEBI:29033"/>
    </cofactor>
    <text evidence="9">Binds 2 Fe(2+) ions per subunit.</text>
</comment>
<sequence>MGIPRLKRNLEPFADKGPIKPCEVVVDGPALAYHALNLCSRTALKSSPFEQPSYELLGRTAIAWLGKRNLLIMIIPCRSHIYFDGFLPTLKRPERTHRLIGMTKDLVKYHSSYPAEIPKERARRTSERLPELFPISWGGEAHSKPPPPPFLVPAVIDALRCSKYGSLTTIVGGEADGSCAWHARKSGALVLTSDSDLLVHDLGENGAVVFFSDIDADVEGNRLLSPQYQRANICRKLSIKPDTGLPYLAFEIFSDCHLTVEQAAERSRRGEAVTLAKDEYTEFIETYLSPETALENTAILCSNLDPRISELVLRFSKLSRDEPQNDTSKLEMYLPFLLDSPARTSAWESSKGIRSIAYCCMMSAEKTTTRTVYEMRRLQSASSGVQVEVSPPTAIAESCLALLETVAKINENITNSEIVWVLLSFYQDIVMAVDRARGSPLSLELLGQEARGKLDQHSWDFLHLVAQTQATYYSLRMLQQLASVVPEPPQSLTELLNVLSKFPSLKGFPSVNYFSNTIRLVREEGGLKCLALLCAEFGDILPRIEAIGKPSTKGKKTKKRKAAHATHEAQRKRSSNPFDLHKMTSDTLSAVASLRASLCAESTPLPVRFRALFSLKHVAKTSDLKSPESMAAIEAIAAAFFSPSALLKHELAYCLGQTGNVAAIPYLTGVLEDLAEDPMCRHEAAEALGALGDAQSLDVLKQYRDREGEEVCVKETCEIAIDRIEWENSEARRREKLRHSDFASVDPAPPLAQGQEEQSVEELGKTLMDTTKPLFLRYRAMFALRDLASPPDLPTAVPAVHALAAGFADSSALFRHEIAFVFGQLSHPASIPALTAALSNTEEASMVRHEAAEALGSLGDEEGVEATLKKFLHDKEAVVRESCIVALDMAEYEKSNETEYALIPEVKGTA</sequence>
<dbReference type="InterPro" id="IPR029060">
    <property type="entry name" value="PIN-like_dom_sf"/>
</dbReference>
<feature type="binding site" evidence="9">
    <location>
        <position position="816"/>
    </location>
    <ligand>
        <name>Fe cation</name>
        <dbReference type="ChEBI" id="CHEBI:24875"/>
        <label>2</label>
    </ligand>
</feature>
<dbReference type="GO" id="GO:0005737">
    <property type="term" value="C:cytoplasm"/>
    <property type="evidence" value="ECO:0007669"/>
    <property type="project" value="UniProtKB-SubCell"/>
</dbReference>
<keyword evidence="9" id="KW-0539">Nucleus</keyword>
<dbReference type="Proteomes" id="UP001321749">
    <property type="component" value="Unassembled WGS sequence"/>
</dbReference>
<keyword evidence="8 9" id="KW-0386">Hypusine biosynthesis</keyword>
<keyword evidence="6 9" id="KW-0408">Iron</keyword>
<proteinExistence type="inferred from homology"/>
<keyword evidence="7 9" id="KW-0503">Monooxygenase</keyword>
<dbReference type="SUPFAM" id="SSF88723">
    <property type="entry name" value="PIN domain-like"/>
    <property type="match status" value="1"/>
</dbReference>
<feature type="binding site" evidence="9">
    <location>
        <position position="683"/>
    </location>
    <ligand>
        <name>Fe cation</name>
        <dbReference type="ChEBI" id="CHEBI:24875"/>
        <label>1</label>
    </ligand>
</feature>
<dbReference type="InterPro" id="IPR011989">
    <property type="entry name" value="ARM-like"/>
</dbReference>
<feature type="binding site" evidence="9">
    <location>
        <position position="849"/>
    </location>
    <ligand>
        <name>Fe cation</name>
        <dbReference type="ChEBI" id="CHEBI:24875"/>
        <label>2</label>
    </ligand>
</feature>
<evidence type="ECO:0000313" key="13">
    <source>
        <dbReference type="Proteomes" id="UP001321749"/>
    </source>
</evidence>
<feature type="binding site" evidence="9">
    <location>
        <position position="650"/>
    </location>
    <ligand>
        <name>Fe cation</name>
        <dbReference type="ChEBI" id="CHEBI:24875"/>
        <label>1</label>
    </ligand>
</feature>
<evidence type="ECO:0000259" key="11">
    <source>
        <dbReference type="Pfam" id="PF12813"/>
    </source>
</evidence>
<dbReference type="Pfam" id="PF13646">
    <property type="entry name" value="HEAT_2"/>
    <property type="match status" value="2"/>
</dbReference>